<proteinExistence type="predicted"/>
<keyword evidence="4" id="KW-1185">Reference proteome</keyword>
<evidence type="ECO:0000313" key="3">
    <source>
        <dbReference type="EMBL" id="KAK7492821.1"/>
    </source>
</evidence>
<feature type="domain" description="C2H2-type" evidence="2">
    <location>
        <begin position="58"/>
        <end position="79"/>
    </location>
</feature>
<feature type="compositionally biased region" description="Acidic residues" evidence="1">
    <location>
        <begin position="21"/>
        <end position="40"/>
    </location>
</feature>
<feature type="region of interest" description="Disordered" evidence="1">
    <location>
        <begin position="103"/>
        <end position="126"/>
    </location>
</feature>
<dbReference type="Proteomes" id="UP001519460">
    <property type="component" value="Unassembled WGS sequence"/>
</dbReference>
<sequence>MSSEDFLSWDDIPLQYFLGEFTEDEAQSEPTDSDDHEDELETHARPERESRSQPAFQCPLCPKMYASISGFRGHVCKKHDSPHLKGEYVHFIYMYSDHRIGANNTPSSSSSHQSSAVHTASQPPTHADVKRTVEEALKSVQQDSNLEISPEGAAVQKMCREFLSSIPLMGILTVKVSNVIGVLRHHLLATAVEKMWATYHSETTDENFTDDIVAVVASYAGNTPLRITYLFVVCFLEAIPKCVIKLEKDLLHHEAERVSESLSTNDQGVLYYIAGNLLHCMLKKGKKPDALNQVETMCASEGDPAVPQNVRRWLESQDRGGLKKPVMGFFHLVMCFETVIRREVDIDKLEESSLATDKLKEAIFADSMVQSQWRELTGHSGLQKLLEAIVMHFVTVRGFAIAKLVMKKVQKQRRLDERKRKRSENTRRSFSLRRCLE</sequence>
<feature type="compositionally biased region" description="Basic and acidic residues" evidence="1">
    <location>
        <begin position="41"/>
        <end position="51"/>
    </location>
</feature>
<evidence type="ECO:0000313" key="4">
    <source>
        <dbReference type="Proteomes" id="UP001519460"/>
    </source>
</evidence>
<dbReference type="EMBL" id="JACVVK020000099">
    <property type="protein sequence ID" value="KAK7492821.1"/>
    <property type="molecule type" value="Genomic_DNA"/>
</dbReference>
<dbReference type="InterPro" id="IPR013087">
    <property type="entry name" value="Znf_C2H2_type"/>
</dbReference>
<protein>
    <recommendedName>
        <fullName evidence="2">C2H2-type domain-containing protein</fullName>
    </recommendedName>
</protein>
<comment type="caution">
    <text evidence="3">The sequence shown here is derived from an EMBL/GenBank/DDBJ whole genome shotgun (WGS) entry which is preliminary data.</text>
</comment>
<evidence type="ECO:0000259" key="2">
    <source>
        <dbReference type="PROSITE" id="PS00028"/>
    </source>
</evidence>
<dbReference type="PROSITE" id="PS00028">
    <property type="entry name" value="ZINC_FINGER_C2H2_1"/>
    <property type="match status" value="1"/>
</dbReference>
<evidence type="ECO:0000256" key="1">
    <source>
        <dbReference type="SAM" id="MobiDB-lite"/>
    </source>
</evidence>
<organism evidence="3 4">
    <name type="scientific">Batillaria attramentaria</name>
    <dbReference type="NCBI Taxonomy" id="370345"/>
    <lineage>
        <taxon>Eukaryota</taxon>
        <taxon>Metazoa</taxon>
        <taxon>Spiralia</taxon>
        <taxon>Lophotrochozoa</taxon>
        <taxon>Mollusca</taxon>
        <taxon>Gastropoda</taxon>
        <taxon>Caenogastropoda</taxon>
        <taxon>Sorbeoconcha</taxon>
        <taxon>Cerithioidea</taxon>
        <taxon>Batillariidae</taxon>
        <taxon>Batillaria</taxon>
    </lineage>
</organism>
<reference evidence="3 4" key="1">
    <citation type="journal article" date="2023" name="Sci. Data">
        <title>Genome assembly of the Korean intertidal mud-creeper Batillaria attramentaria.</title>
        <authorList>
            <person name="Patra A.K."/>
            <person name="Ho P.T."/>
            <person name="Jun S."/>
            <person name="Lee S.J."/>
            <person name="Kim Y."/>
            <person name="Won Y.J."/>
        </authorList>
    </citation>
    <scope>NUCLEOTIDE SEQUENCE [LARGE SCALE GENOMIC DNA]</scope>
    <source>
        <strain evidence="3">Wonlab-2016</strain>
    </source>
</reference>
<dbReference type="AlphaFoldDB" id="A0ABD0KZY6"/>
<name>A0ABD0KZY6_9CAEN</name>
<accession>A0ABD0KZY6</accession>
<feature type="compositionally biased region" description="Low complexity" evidence="1">
    <location>
        <begin position="107"/>
        <end position="122"/>
    </location>
</feature>
<feature type="region of interest" description="Disordered" evidence="1">
    <location>
        <begin position="20"/>
        <end position="54"/>
    </location>
</feature>
<gene>
    <name evidence="3" type="ORF">BaRGS_00015959</name>
</gene>